<organism evidence="1">
    <name type="scientific">Serratia fonticola</name>
    <dbReference type="NCBI Taxonomy" id="47917"/>
    <lineage>
        <taxon>Bacteria</taxon>
        <taxon>Pseudomonadati</taxon>
        <taxon>Pseudomonadota</taxon>
        <taxon>Gammaproteobacteria</taxon>
        <taxon>Enterobacterales</taxon>
        <taxon>Yersiniaceae</taxon>
        <taxon>Serratia</taxon>
    </lineage>
</organism>
<reference evidence="1" key="1">
    <citation type="submission" date="2019-05" db="EMBL/GenBank/DDBJ databases">
        <authorList>
            <consortium name="Pathogen Informatics"/>
        </authorList>
    </citation>
    <scope>NUCLEOTIDE SEQUENCE [LARGE SCALE GENOMIC DNA]</scope>
    <source>
        <strain evidence="1">NCTC12965</strain>
    </source>
</reference>
<protein>
    <submittedName>
        <fullName evidence="1">Uncharacterized protein</fullName>
    </submittedName>
</protein>
<dbReference type="EMBL" id="CABEEZ010000036">
    <property type="protein sequence ID" value="VTR24601.1"/>
    <property type="molecule type" value="Genomic_DNA"/>
</dbReference>
<gene>
    <name evidence="1" type="ORF">NCTC12965_02017</name>
</gene>
<proteinExistence type="predicted"/>
<dbReference type="AlphaFoldDB" id="A0A4U9U6U7"/>
<sequence>MPCAQKKIVVCKANKRHQHFAGLACPECTRKKQMQKALQAARSAKRQAPQRQVAACLCATSAPCTHTSTAQFLN</sequence>
<accession>A0A4U9U6U7</accession>
<evidence type="ECO:0000313" key="1">
    <source>
        <dbReference type="EMBL" id="VTR24601.1"/>
    </source>
</evidence>
<name>A0A4U9U6U7_SERFO</name>